<feature type="compositionally biased region" description="Polar residues" evidence="1">
    <location>
        <begin position="127"/>
        <end position="151"/>
    </location>
</feature>
<dbReference type="EMBL" id="PPEI02000011">
    <property type="protein sequence ID" value="PWN59579.1"/>
    <property type="molecule type" value="Genomic_DNA"/>
</dbReference>
<name>A0A316WER0_9FLAO</name>
<evidence type="ECO:0000256" key="2">
    <source>
        <dbReference type="SAM" id="Phobius"/>
    </source>
</evidence>
<proteinExistence type="predicted"/>
<feature type="domain" description="Conjugative transposon TraM C-terminal" evidence="3">
    <location>
        <begin position="224"/>
        <end position="336"/>
    </location>
</feature>
<keyword evidence="5" id="KW-1185">Reference proteome</keyword>
<evidence type="ECO:0000313" key="5">
    <source>
        <dbReference type="Proteomes" id="UP000236182"/>
    </source>
</evidence>
<protein>
    <recommendedName>
        <fullName evidence="3">Conjugative transposon TraM C-terminal domain-containing protein</fullName>
    </recommendedName>
</protein>
<feature type="transmembrane region" description="Helical" evidence="2">
    <location>
        <begin position="16"/>
        <end position="35"/>
    </location>
</feature>
<feature type="compositionally biased region" description="Low complexity" evidence="1">
    <location>
        <begin position="100"/>
        <end position="112"/>
    </location>
</feature>
<keyword evidence="2" id="KW-0812">Transmembrane</keyword>
<reference evidence="4" key="1">
    <citation type="submission" date="2018-04" db="EMBL/GenBank/DDBJ databases">
        <title>Draft Genome Sequences of Chryseobacterium lactis NCTC11390T isolated from milk, Chryseobacterium oncorhynchi 701B-08T from rainbow trout, and Chryseobacterium viscerum 687B-08T from diseased fish.</title>
        <authorList>
            <person name="Jeong J.-J."/>
            <person name="Lee Y.J."/>
            <person name="Pathiraja D."/>
            <person name="Park B."/>
            <person name="Choi I.-G."/>
            <person name="Kim K.D."/>
        </authorList>
    </citation>
    <scope>NUCLEOTIDE SEQUENCE [LARGE SCALE GENOMIC DNA]</scope>
    <source>
        <strain evidence="4">701B-08</strain>
    </source>
</reference>
<comment type="caution">
    <text evidence="4">The sequence shown here is derived from an EMBL/GenBank/DDBJ whole genome shotgun (WGS) entry which is preliminary data.</text>
</comment>
<accession>A0A316WER0</accession>
<feature type="region of interest" description="Disordered" evidence="1">
    <location>
        <begin position="99"/>
        <end position="118"/>
    </location>
</feature>
<organism evidence="4 5">
    <name type="scientific">Chryseobacterium oncorhynchi</name>
    <dbReference type="NCBI Taxonomy" id="741074"/>
    <lineage>
        <taxon>Bacteria</taxon>
        <taxon>Pseudomonadati</taxon>
        <taxon>Bacteroidota</taxon>
        <taxon>Flavobacteriia</taxon>
        <taxon>Flavobacteriales</taxon>
        <taxon>Weeksellaceae</taxon>
        <taxon>Chryseobacterium group</taxon>
        <taxon>Chryseobacterium</taxon>
    </lineage>
</organism>
<dbReference type="InterPro" id="IPR055407">
    <property type="entry name" value="TraM_C"/>
</dbReference>
<evidence type="ECO:0000313" key="4">
    <source>
        <dbReference type="EMBL" id="PWN59579.1"/>
    </source>
</evidence>
<evidence type="ECO:0000256" key="1">
    <source>
        <dbReference type="SAM" id="MobiDB-lite"/>
    </source>
</evidence>
<sequence>MAINFQELIKDKKVKSALVICIAIIASSILLYIMFAPESESDARNDKEVMVGDDASRLNFEVPTTKDSTLENGTKIDAFEKKFSDSVTYARKTEDALNFNTSSNTTSNSNNTDTGFSDADFEKMRKSSLSNSSIAPSKPSNSHSTYGNSSMWGDDIPSGSNVGYSDLGNVITKPQGTKRKPVSQPTYKNTEVADDINFETQFNTPSYTNTAKPEITAKTAKPIRAKLISSGYATTGRSLSFVLLDPITINGEQTKRGQVITGSTIVDDNRVIVRFVSLKVNNKNLPITAKLVGYDGGEGLPVRGNNNGNGAGDVIRDEAQSQVSRIPVVGGLIGRATSSGNRKNDDKIQLSSNIECTIMFYQ</sequence>
<feature type="region of interest" description="Disordered" evidence="1">
    <location>
        <begin position="127"/>
        <end position="186"/>
    </location>
</feature>
<dbReference type="AlphaFoldDB" id="A0A316WER0"/>
<evidence type="ECO:0000259" key="3">
    <source>
        <dbReference type="Pfam" id="PF12508"/>
    </source>
</evidence>
<keyword evidence="2" id="KW-0472">Membrane</keyword>
<dbReference type="OrthoDB" id="1249787at2"/>
<dbReference type="Proteomes" id="UP000236182">
    <property type="component" value="Unassembled WGS sequence"/>
</dbReference>
<dbReference type="Pfam" id="PF12508">
    <property type="entry name" value="Transposon_TraM"/>
    <property type="match status" value="1"/>
</dbReference>
<gene>
    <name evidence="4" type="ORF">C1638_021490</name>
</gene>
<keyword evidence="2" id="KW-1133">Transmembrane helix</keyword>
<dbReference type="RefSeq" id="WP_109623988.1">
    <property type="nucleotide sequence ID" value="NZ_PPEI02000011.1"/>
</dbReference>